<keyword evidence="1" id="KW-0472">Membrane</keyword>
<comment type="caution">
    <text evidence="2">The sequence shown here is derived from an EMBL/GenBank/DDBJ whole genome shotgun (WGS) entry which is preliminary data.</text>
</comment>
<dbReference type="EMBL" id="JAOSIW010000002">
    <property type="protein sequence ID" value="MDO8054377.1"/>
    <property type="molecule type" value="Genomic_DNA"/>
</dbReference>
<dbReference type="AlphaFoldDB" id="A0A9K3STK4"/>
<evidence type="ECO:0000313" key="3">
    <source>
        <dbReference type="Proteomes" id="UP001170651"/>
    </source>
</evidence>
<dbReference type="RefSeq" id="WP_193622110.1">
    <property type="nucleotide sequence ID" value="NZ_JALQCT010000003.1"/>
</dbReference>
<protein>
    <submittedName>
        <fullName evidence="2">Uncharacterized protein</fullName>
    </submittedName>
</protein>
<keyword evidence="3" id="KW-1185">Reference proteome</keyword>
<reference evidence="2 3" key="1">
    <citation type="journal article" date="2023" name="Int. J. Syst. Evol. Microbiol.">
        <title>The observation of taxonomic boundaries for the 16SrII and 16SrXXV phytoplasmas using genome-based delimitation.</title>
        <authorList>
            <person name="Rodrigues Jardim B."/>
            <person name="Tran-Nguyen L.T.T."/>
            <person name="Gambley C."/>
            <person name="Al-Sadi A.M."/>
            <person name="Al-Subhi A.M."/>
            <person name="Foissac X."/>
            <person name="Salar P."/>
            <person name="Cai H."/>
            <person name="Yang J.Y."/>
            <person name="Davis R."/>
            <person name="Jones L."/>
            <person name="Rodoni B."/>
            <person name="Constable F.E."/>
        </authorList>
    </citation>
    <scope>NUCLEOTIDE SEQUENCE [LARGE SCALE GENOMIC DNA]</scope>
    <source>
        <strain evidence="2">BAWM-OMN-P26</strain>
    </source>
</reference>
<evidence type="ECO:0000313" key="2">
    <source>
        <dbReference type="EMBL" id="MDO8054377.1"/>
    </source>
</evidence>
<name>A0A9K3STK4_9MOLU</name>
<keyword evidence="1" id="KW-0812">Transmembrane</keyword>
<gene>
    <name evidence="2" type="ORF">OC696_00625</name>
</gene>
<feature type="transmembrane region" description="Helical" evidence="1">
    <location>
        <begin position="49"/>
        <end position="72"/>
    </location>
</feature>
<accession>A0A9K3STK4</accession>
<dbReference type="Proteomes" id="UP001170651">
    <property type="component" value="Unassembled WGS sequence"/>
</dbReference>
<sequence length="77" mass="9070">MIRINNKKKADSLKKKKYCNDQTKISLKTNKDKKKLLYKFKKISNLTKIMSFLIILIIFVTIVGIPIGYFIYLSLQK</sequence>
<proteinExistence type="predicted"/>
<evidence type="ECO:0000256" key="1">
    <source>
        <dbReference type="SAM" id="Phobius"/>
    </source>
</evidence>
<organism evidence="2 3">
    <name type="scientific">Candidatus Phytoplasma australasiaticum subsp. australasiaticum</name>
    <dbReference type="NCBI Taxonomy" id="2832407"/>
    <lineage>
        <taxon>Bacteria</taxon>
        <taxon>Bacillati</taxon>
        <taxon>Mycoplasmatota</taxon>
        <taxon>Mollicutes</taxon>
        <taxon>Acholeplasmatales</taxon>
        <taxon>Acholeplasmataceae</taxon>
        <taxon>Candidatus Phytoplasma</taxon>
        <taxon>16SrII (Peanut WB group)</taxon>
        <taxon>Candidatus Phytoplasma australasiaticum</taxon>
    </lineage>
</organism>
<keyword evidence="1" id="KW-1133">Transmembrane helix</keyword>